<evidence type="ECO:0000259" key="1">
    <source>
        <dbReference type="PROSITE" id="PS51379"/>
    </source>
</evidence>
<organism evidence="2 3">
    <name type="scientific">Litoreibacter arenae DSM 19593</name>
    <dbReference type="NCBI Taxonomy" id="1123360"/>
    <lineage>
        <taxon>Bacteria</taxon>
        <taxon>Pseudomonadati</taxon>
        <taxon>Pseudomonadota</taxon>
        <taxon>Alphaproteobacteria</taxon>
        <taxon>Rhodobacterales</taxon>
        <taxon>Roseobacteraceae</taxon>
        <taxon>Litoreibacter</taxon>
    </lineage>
</organism>
<dbReference type="PANTHER" id="PTHR31332:SF0">
    <property type="entry name" value="7-HYDROXYMETHYL CHLOROPHYLL A REDUCTASE, CHLOROPLASTIC"/>
    <property type="match status" value="1"/>
</dbReference>
<dbReference type="RefSeq" id="WP_021102587.1">
    <property type="nucleotide sequence ID" value="NZ_KE557314.1"/>
</dbReference>
<evidence type="ECO:0000313" key="3">
    <source>
        <dbReference type="Proteomes" id="UP000015351"/>
    </source>
</evidence>
<dbReference type="InterPro" id="IPR017896">
    <property type="entry name" value="4Fe4S_Fe-S-bd"/>
</dbReference>
<sequence>MPDPIPNVLKGDLCAGCGGCAAVAPDGAQMVMSPQGYLRPRLSRTLNSHERDTLGRICPGVGQVCAPDGRKNDPIWGPYLTAQTGYTADKKLRHGAASGGALSGFLTALIETGEVDAVIHVTADPANPLANVTMISTTPSQIAQAAGSRYAPSSPLDVFGGLRGDRRRFAFVGKPCDVSALHAWRKLDPEIAHMVPVLISFFCAGVPSLHGGRQIIDRLEVKASDLTRFQHRAGGWPGCATATLKDHSQRSMSYAESWGDILSKTVQHRCKICADGSGVFADVVFADAWQADAKGYPSFDDRPGQSLVLCRTAKGQAMVDTAQSSGHLSLAPYSLDTLAAVQPGQTRRRRVLLARLAALKLAGRPIPRYRGMGLFSVARRASPLEMLRNFAGMLRRCLRRKPQGERTC</sequence>
<dbReference type="GO" id="GO:0090415">
    <property type="term" value="F:7-hydroxymethyl chlorophyll a reductase activity"/>
    <property type="evidence" value="ECO:0007669"/>
    <property type="project" value="TreeGrafter"/>
</dbReference>
<feature type="domain" description="4Fe-4S ferredoxin-type" evidence="1">
    <location>
        <begin position="4"/>
        <end position="35"/>
    </location>
</feature>
<dbReference type="InterPro" id="IPR007525">
    <property type="entry name" value="FrhB_FdhB_C"/>
</dbReference>
<dbReference type="EMBL" id="AONI01000015">
    <property type="protein sequence ID" value="EPX77516.1"/>
    <property type="molecule type" value="Genomic_DNA"/>
</dbReference>
<keyword evidence="3" id="KW-1185">Reference proteome</keyword>
<dbReference type="InterPro" id="IPR045220">
    <property type="entry name" value="FRHB/FDHB/HCAR-like"/>
</dbReference>
<reference evidence="3" key="1">
    <citation type="journal article" date="2013" name="Stand. Genomic Sci.">
        <title>Genome sequence of the Litoreibacter arenae type strain (DSM 19593(T)), a member of the Roseobacter clade isolated from sea sand.</title>
        <authorList>
            <person name="Riedel T."/>
            <person name="Fiebig A."/>
            <person name="Petersen J."/>
            <person name="Gronow S."/>
            <person name="Kyrpides N.C."/>
            <person name="Goker M."/>
            <person name="Klenk H.P."/>
        </authorList>
    </citation>
    <scope>NUCLEOTIDE SEQUENCE [LARGE SCALE GENOMIC DNA]</scope>
    <source>
        <strain evidence="3">DSM 19593</strain>
    </source>
</reference>
<dbReference type="Pfam" id="PF04422">
    <property type="entry name" value="FrhB_FdhB_N"/>
    <property type="match status" value="1"/>
</dbReference>
<dbReference type="Proteomes" id="UP000015351">
    <property type="component" value="Unassembled WGS sequence"/>
</dbReference>
<dbReference type="PROSITE" id="PS51379">
    <property type="entry name" value="4FE4S_FER_2"/>
    <property type="match status" value="1"/>
</dbReference>
<evidence type="ECO:0000313" key="2">
    <source>
        <dbReference type="EMBL" id="EPX77516.1"/>
    </source>
</evidence>
<dbReference type="GO" id="GO:0033354">
    <property type="term" value="P:chlorophyll cycle"/>
    <property type="evidence" value="ECO:0007669"/>
    <property type="project" value="TreeGrafter"/>
</dbReference>
<comment type="caution">
    <text evidence="2">The sequence shown here is derived from an EMBL/GenBank/DDBJ whole genome shotgun (WGS) entry which is preliminary data.</text>
</comment>
<dbReference type="PATRIC" id="fig|1123360.3.peg.3210"/>
<protein>
    <submittedName>
        <fullName evidence="2">Coenzyme F420-reducing hydrogenase</fullName>
    </submittedName>
</protein>
<gene>
    <name evidence="2" type="ORF">thalar_03240</name>
</gene>
<name>S9Q827_9RHOB</name>
<dbReference type="STRING" id="1123360.thalar_03240"/>
<dbReference type="InterPro" id="IPR007516">
    <property type="entry name" value="Co_F420_Hydgase/DH_bsu_N"/>
</dbReference>
<dbReference type="AlphaFoldDB" id="S9Q827"/>
<dbReference type="HOGENOM" id="CLU_037958_3_1_5"/>
<dbReference type="eggNOG" id="COG1035">
    <property type="taxonomic scope" value="Bacteria"/>
</dbReference>
<dbReference type="Pfam" id="PF04432">
    <property type="entry name" value="FrhB_FdhB_C"/>
    <property type="match status" value="1"/>
</dbReference>
<proteinExistence type="predicted"/>
<accession>S9Q827</accession>
<dbReference type="PANTHER" id="PTHR31332">
    <property type="entry name" value="7-HYDROXYMETHYL CHLOROPHYLL A REDUCTASE, CHLOROPLASTIC"/>
    <property type="match status" value="1"/>
</dbReference>